<proteinExistence type="predicted"/>
<dbReference type="AlphaFoldDB" id="A0A316JD29"/>
<feature type="transmembrane region" description="Helical" evidence="1">
    <location>
        <begin position="111"/>
        <end position="130"/>
    </location>
</feature>
<dbReference type="RefSeq" id="WP_109704774.1">
    <property type="nucleotide sequence ID" value="NZ_QGDB01000001.1"/>
</dbReference>
<accession>A0A316JD29</accession>
<feature type="transmembrane region" description="Helical" evidence="1">
    <location>
        <begin position="70"/>
        <end position="99"/>
    </location>
</feature>
<reference evidence="2 3" key="1">
    <citation type="submission" date="2018-05" db="EMBL/GenBank/DDBJ databases">
        <title>Comparative genomic sequence analysis between strain HN4 and CCM 8460T (Falsochrobactrum ovis) will provide more evidence to prove that HN4 is a new species of Falsochrobactrum.</title>
        <authorList>
            <person name="Lyu W."/>
            <person name="Sun L."/>
            <person name="Yao L."/>
        </authorList>
    </citation>
    <scope>NUCLEOTIDE SEQUENCE [LARGE SCALE GENOMIC DNA]</scope>
    <source>
        <strain evidence="2 3">HN4</strain>
    </source>
</reference>
<evidence type="ECO:0000313" key="3">
    <source>
        <dbReference type="Proteomes" id="UP000245865"/>
    </source>
</evidence>
<gene>
    <name evidence="2" type="ORF">DKP76_02195</name>
</gene>
<organism evidence="2 3">
    <name type="scientific">Falsochrobactrum shanghaiense</name>
    <dbReference type="NCBI Taxonomy" id="2201899"/>
    <lineage>
        <taxon>Bacteria</taxon>
        <taxon>Pseudomonadati</taxon>
        <taxon>Pseudomonadota</taxon>
        <taxon>Alphaproteobacteria</taxon>
        <taxon>Hyphomicrobiales</taxon>
        <taxon>Brucellaceae</taxon>
        <taxon>Falsochrobactrum</taxon>
    </lineage>
</organism>
<name>A0A316JD29_9HYPH</name>
<dbReference type="OrthoDB" id="7906671at2"/>
<comment type="caution">
    <text evidence="2">The sequence shown here is derived from an EMBL/GenBank/DDBJ whole genome shotgun (WGS) entry which is preliminary data.</text>
</comment>
<evidence type="ECO:0000313" key="2">
    <source>
        <dbReference type="EMBL" id="PWL19384.1"/>
    </source>
</evidence>
<keyword evidence="1" id="KW-0472">Membrane</keyword>
<keyword evidence="1" id="KW-0812">Transmembrane</keyword>
<keyword evidence="1" id="KW-1133">Transmembrane helix</keyword>
<keyword evidence="3" id="KW-1185">Reference proteome</keyword>
<dbReference type="EMBL" id="QGDB01000001">
    <property type="protein sequence ID" value="PWL19384.1"/>
    <property type="molecule type" value="Genomic_DNA"/>
</dbReference>
<sequence>MTDTFDYIMRLAAILVGYCCAMLAAGFFLAAIFYSQIDMMGYAQSESIGADPFFESFFVNIGDAWMMGGFYAAVLVGGPVLAVMAGSYSFFPALVLIVLGEIRGWRSSLPYCIGGLVIGLLALGTGMFLVVNGQPFSGGTALMTGAFAGAGVVGGFVYWLVAGRNAGRFLERPVK</sequence>
<feature type="transmembrane region" description="Helical" evidence="1">
    <location>
        <begin position="12"/>
        <end position="34"/>
    </location>
</feature>
<dbReference type="Proteomes" id="UP000245865">
    <property type="component" value="Unassembled WGS sequence"/>
</dbReference>
<evidence type="ECO:0000256" key="1">
    <source>
        <dbReference type="SAM" id="Phobius"/>
    </source>
</evidence>
<feature type="transmembrane region" description="Helical" evidence="1">
    <location>
        <begin position="142"/>
        <end position="162"/>
    </location>
</feature>
<protein>
    <submittedName>
        <fullName evidence="2">Uncharacterized protein</fullName>
    </submittedName>
</protein>